<dbReference type="AlphaFoldDB" id="A0A5Y5TCJ9"/>
<organism evidence="1">
    <name type="scientific">Salmonella enterica</name>
    <name type="common">Salmonella choleraesuis</name>
    <dbReference type="NCBI Taxonomy" id="28901"/>
    <lineage>
        <taxon>Bacteria</taxon>
        <taxon>Pseudomonadati</taxon>
        <taxon>Pseudomonadota</taxon>
        <taxon>Gammaproteobacteria</taxon>
        <taxon>Enterobacterales</taxon>
        <taxon>Enterobacteriaceae</taxon>
        <taxon>Salmonella</taxon>
    </lineage>
</organism>
<dbReference type="InterPro" id="IPR038241">
    <property type="entry name" value="GhoS_sf"/>
</dbReference>
<comment type="caution">
    <text evidence="1">The sequence shown here is derived from an EMBL/GenBank/DDBJ whole genome shotgun (WGS) entry which is preliminary data.</text>
</comment>
<evidence type="ECO:0000313" key="1">
    <source>
        <dbReference type="EMBL" id="ECK5213778.1"/>
    </source>
</evidence>
<accession>A0A5Y5TCJ9</accession>
<sequence>MVHKSIATYVVIFGYSRSLSEVLPMLKVVMSELNFSSVVADQYGIPRELNANTFAVTSTMAVNEIEDLIRIMCLDLPAFELELKIIPVDEYFYEVYR</sequence>
<dbReference type="RefSeq" id="WP_072012060.1">
    <property type="nucleotide sequence ID" value="NZ_BIMS01000012.1"/>
</dbReference>
<dbReference type="Gene3D" id="3.30.70.2360">
    <property type="match status" value="1"/>
</dbReference>
<dbReference type="GO" id="GO:0004521">
    <property type="term" value="F:RNA endonuclease activity"/>
    <property type="evidence" value="ECO:0007669"/>
    <property type="project" value="InterPro"/>
</dbReference>
<gene>
    <name evidence="1" type="primary">ghoS</name>
    <name evidence="1" type="ORF">FRL26_08765</name>
</gene>
<reference evidence="1" key="1">
    <citation type="submission" date="2019-08" db="EMBL/GenBank/DDBJ databases">
        <authorList>
            <consortium name="PulseNet: The National Subtyping Network for Foodborne Disease Surveillance"/>
            <person name="Tarr C.L."/>
            <person name="Trees E."/>
            <person name="Katz L.S."/>
            <person name="Carleton-Romer H.A."/>
            <person name="Stroika S."/>
            <person name="Kucerova Z."/>
            <person name="Roache K.F."/>
            <person name="Sabol A.L."/>
            <person name="Besser J."/>
            <person name="Gerner-Smidt P."/>
        </authorList>
    </citation>
    <scope>NUCLEOTIDE SEQUENCE</scope>
    <source>
        <strain evidence="1">PNUSAS086289</strain>
    </source>
</reference>
<protein>
    <submittedName>
        <fullName evidence="1">Type V toxin-antitoxin system endoribonuclease antitoxin GhoS</fullName>
    </submittedName>
</protein>
<dbReference type="InterPro" id="IPR022597">
    <property type="entry name" value="GhoS"/>
</dbReference>
<dbReference type="EMBL" id="AAJCCP010000007">
    <property type="protein sequence ID" value="ECK5213778.1"/>
    <property type="molecule type" value="Genomic_DNA"/>
</dbReference>
<proteinExistence type="predicted"/>
<name>A0A5Y5TCJ9_SALER</name>
<dbReference type="Pfam" id="PF11080">
    <property type="entry name" value="GhoS"/>
    <property type="match status" value="1"/>
</dbReference>